<dbReference type="Gene3D" id="2.30.110.10">
    <property type="entry name" value="Electron Transport, Fmn-binding Protein, Chain A"/>
    <property type="match status" value="1"/>
</dbReference>
<gene>
    <name evidence="3" type="ORF">GCM10007977_059200</name>
</gene>
<name>A0A917WZH7_9ACTN</name>
<proteinExistence type="predicted"/>
<reference evidence="3" key="2">
    <citation type="submission" date="2020-09" db="EMBL/GenBank/DDBJ databases">
        <authorList>
            <person name="Sun Q."/>
            <person name="Ohkuma M."/>
        </authorList>
    </citation>
    <scope>NUCLEOTIDE SEQUENCE</scope>
    <source>
        <strain evidence="3">JCM 19831</strain>
    </source>
</reference>
<feature type="domain" description="Pyridoxamine 5'-phosphate oxidase N-terminal" evidence="2">
    <location>
        <begin position="6"/>
        <end position="113"/>
    </location>
</feature>
<evidence type="ECO:0000256" key="1">
    <source>
        <dbReference type="ARBA" id="ARBA00023002"/>
    </source>
</evidence>
<dbReference type="EMBL" id="BMPI01000032">
    <property type="protein sequence ID" value="GGM49731.1"/>
    <property type="molecule type" value="Genomic_DNA"/>
</dbReference>
<dbReference type="PANTHER" id="PTHR35176:SF2">
    <property type="entry name" value="F420H(2)-DEPENDENT REDUCTASE RV1155"/>
    <property type="match status" value="1"/>
</dbReference>
<evidence type="ECO:0000313" key="4">
    <source>
        <dbReference type="Proteomes" id="UP000642070"/>
    </source>
</evidence>
<keyword evidence="4" id="KW-1185">Reference proteome</keyword>
<evidence type="ECO:0000259" key="2">
    <source>
        <dbReference type="Pfam" id="PF01243"/>
    </source>
</evidence>
<protein>
    <submittedName>
        <fullName evidence="3">PPOX class F420-dependent oxidoreductase</fullName>
    </submittedName>
</protein>
<dbReference type="AlphaFoldDB" id="A0A917WZH7"/>
<dbReference type="NCBIfam" id="TIGR03668">
    <property type="entry name" value="Rv0121_F420"/>
    <property type="match status" value="1"/>
</dbReference>
<dbReference type="Proteomes" id="UP000642070">
    <property type="component" value="Unassembled WGS sequence"/>
</dbReference>
<comment type="caution">
    <text evidence="3">The sequence shown here is derived from an EMBL/GenBank/DDBJ whole genome shotgun (WGS) entry which is preliminary data.</text>
</comment>
<dbReference type="InterPro" id="IPR052019">
    <property type="entry name" value="F420H2_bilvrd_red/Heme_oxyg"/>
</dbReference>
<dbReference type="GO" id="GO:0005829">
    <property type="term" value="C:cytosol"/>
    <property type="evidence" value="ECO:0007669"/>
    <property type="project" value="TreeGrafter"/>
</dbReference>
<reference evidence="3" key="1">
    <citation type="journal article" date="2014" name="Int. J. Syst. Evol. Microbiol.">
        <title>Complete genome sequence of Corynebacterium casei LMG S-19264T (=DSM 44701T), isolated from a smear-ripened cheese.</title>
        <authorList>
            <consortium name="US DOE Joint Genome Institute (JGI-PGF)"/>
            <person name="Walter F."/>
            <person name="Albersmeier A."/>
            <person name="Kalinowski J."/>
            <person name="Ruckert C."/>
        </authorList>
    </citation>
    <scope>NUCLEOTIDE SEQUENCE</scope>
    <source>
        <strain evidence="3">JCM 19831</strain>
    </source>
</reference>
<accession>A0A917WZH7</accession>
<keyword evidence="1" id="KW-0560">Oxidoreductase</keyword>
<dbReference type="RefSeq" id="WP_190253243.1">
    <property type="nucleotide sequence ID" value="NZ_BMPI01000032.1"/>
</dbReference>
<dbReference type="PANTHER" id="PTHR35176">
    <property type="entry name" value="HEME OXYGENASE HI_0854-RELATED"/>
    <property type="match status" value="1"/>
</dbReference>
<dbReference type="GO" id="GO:0070967">
    <property type="term" value="F:coenzyme F420 binding"/>
    <property type="evidence" value="ECO:0007669"/>
    <property type="project" value="TreeGrafter"/>
</dbReference>
<dbReference type="Pfam" id="PF01243">
    <property type="entry name" value="PNPOx_N"/>
    <property type="match status" value="1"/>
</dbReference>
<evidence type="ECO:0000313" key="3">
    <source>
        <dbReference type="EMBL" id="GGM49731.1"/>
    </source>
</evidence>
<sequence>MTLSAEEARRRFTAARVARLATVSPAGRPHVVPIVFAVAGDVVYHGVDAKPKRHTTLRRVTNLAANPRAALLVDHYDDDWSRLWWVRADGVAREVDPAGEEGVAALARLADRYPAFRLTGTLLAIDVESWTGWSA</sequence>
<dbReference type="InterPro" id="IPR012349">
    <property type="entry name" value="Split_barrel_FMN-bd"/>
</dbReference>
<dbReference type="InterPro" id="IPR019967">
    <property type="entry name" value="F420-dep_enz_PPOX_Rv0121"/>
</dbReference>
<organism evidence="3 4">
    <name type="scientific">Dactylosporangium sucinum</name>
    <dbReference type="NCBI Taxonomy" id="1424081"/>
    <lineage>
        <taxon>Bacteria</taxon>
        <taxon>Bacillati</taxon>
        <taxon>Actinomycetota</taxon>
        <taxon>Actinomycetes</taxon>
        <taxon>Micromonosporales</taxon>
        <taxon>Micromonosporaceae</taxon>
        <taxon>Dactylosporangium</taxon>
    </lineage>
</organism>
<dbReference type="SUPFAM" id="SSF50475">
    <property type="entry name" value="FMN-binding split barrel"/>
    <property type="match status" value="1"/>
</dbReference>
<dbReference type="InterPro" id="IPR011576">
    <property type="entry name" value="Pyridox_Oxase_N"/>
</dbReference>
<dbReference type="GO" id="GO:0016627">
    <property type="term" value="F:oxidoreductase activity, acting on the CH-CH group of donors"/>
    <property type="evidence" value="ECO:0007669"/>
    <property type="project" value="TreeGrafter"/>
</dbReference>